<reference evidence="17 18" key="1">
    <citation type="submission" date="2016-03" db="EMBL/GenBank/DDBJ databases">
        <title>Cyphomyrmex costatus WGS genome.</title>
        <authorList>
            <person name="Nygaard S."/>
            <person name="Hu H."/>
            <person name="Boomsma J."/>
            <person name="Zhang G."/>
        </authorList>
    </citation>
    <scope>NUCLEOTIDE SEQUENCE [LARGE SCALE GENOMIC DNA]</scope>
    <source>
        <strain evidence="17">MS0001</strain>
        <tissue evidence="17">Whole body</tissue>
    </source>
</reference>
<dbReference type="SUPFAM" id="SSF54665">
    <property type="entry name" value="CO dehydrogenase molybdoprotein N-domain-like"/>
    <property type="match status" value="2"/>
</dbReference>
<dbReference type="GO" id="GO:0016491">
    <property type="term" value="F:oxidoreductase activity"/>
    <property type="evidence" value="ECO:0007669"/>
    <property type="project" value="UniProtKB-KW"/>
</dbReference>
<dbReference type="FunFam" id="3.30.365.10:FF:000002">
    <property type="entry name" value="Xanthine dehydrogenase oxidase"/>
    <property type="match status" value="1"/>
</dbReference>
<dbReference type="PANTHER" id="PTHR11908">
    <property type="entry name" value="XANTHINE DEHYDROGENASE"/>
    <property type="match status" value="1"/>
</dbReference>
<dbReference type="FunFam" id="3.30.365.10:FF:000001">
    <property type="entry name" value="Xanthine dehydrogenase oxidase"/>
    <property type="match status" value="2"/>
</dbReference>
<feature type="domain" description="FAD-binding PCMH-type" evidence="16">
    <location>
        <begin position="174"/>
        <end position="354"/>
    </location>
</feature>
<evidence type="ECO:0000313" key="18">
    <source>
        <dbReference type="Proteomes" id="UP000078542"/>
    </source>
</evidence>
<dbReference type="InterPro" id="IPR016166">
    <property type="entry name" value="FAD-bd_PCMH"/>
</dbReference>
<evidence type="ECO:0000256" key="6">
    <source>
        <dbReference type="ARBA" id="ARBA00022505"/>
    </source>
</evidence>
<evidence type="ECO:0000256" key="11">
    <source>
        <dbReference type="ARBA" id="ARBA00023002"/>
    </source>
</evidence>
<dbReference type="FunFam" id="3.30.465.10:FF:000013">
    <property type="entry name" value="Aldehyde oxidase"/>
    <property type="match status" value="1"/>
</dbReference>
<keyword evidence="11" id="KW-0560">Oxidoreductase</keyword>
<dbReference type="EMBL" id="KQ977706">
    <property type="protein sequence ID" value="KYN00532.1"/>
    <property type="molecule type" value="Genomic_DNA"/>
</dbReference>
<dbReference type="InterPro" id="IPR002888">
    <property type="entry name" value="2Fe-2S-bd"/>
</dbReference>
<keyword evidence="8" id="KW-0001">2Fe-2S</keyword>
<keyword evidence="6" id="KW-0500">Molybdenum</keyword>
<dbReference type="Gene3D" id="1.10.150.120">
    <property type="entry name" value="[2Fe-2S]-binding domain"/>
    <property type="match status" value="2"/>
</dbReference>
<comment type="cofactor">
    <cofactor evidence="2">
        <name>FAD</name>
        <dbReference type="ChEBI" id="CHEBI:57692"/>
    </cofactor>
</comment>
<dbReference type="PROSITE" id="PS00197">
    <property type="entry name" value="2FE2S_FER_1"/>
    <property type="match status" value="2"/>
</dbReference>
<sequence>MCYEGDCGACIVNVNVKNKRIAVNSCLVPVLICDGWDIYTIEGIGNKLNGYHTIQVVLADMNGSQCGYCSPGMVMNLYSLEFKKGMTMKQIENSFGGNICRCTGYRAILEGFKKFASDAASMDSKAVLDIEELHKTKVFHPLQNLYPRLYPHKMPCVRTCYDKQHFDGITMLSIKLEDAYFYKVTTVEALFELLKSNPQATYILNGGNTAHGIYRSGKRDMYIDINNIPDMSNITKTDSTLVLGGNVTLTIAMQTFTKYSKESGFKYLHQLKKHMKMIANVPVRNIGTIAGNLMLKYEHKEYPSDLFLILQTIGTQVHILESPSQKQSIYLWEFLNLDMHHKVIYSVVLPRLTDQHIYRFYKIMPRAQNARAHVNAGFLFKLDTDGKVLELPNIIFGGINKDFHHASRTEVLSVGKKLFAQQDLKSLLEMLSEELQPDHMLPNYSPEFRKTLAIGLFYKFMLSIKPEVNHFYRDGGTLLKRSLSSGNQEYDSRSDEWPVGMPMPKLESYEQAAGEVQYCNDLGPYHGEVFCAFVVTKIGNGKIMYIDARKALKMKGVVDFFSADDVPGKNLCISAASKLTSLPEDELLFAEKDVLYAGQPVGVIVAETQNLANEAADLVQIIYRAEKNPVISIEDAINANDKTRIRESVNIPAKRTGTDIKYVIKGVFQCGSQYHYTLETQSCVCVPIEGNMNVYPSSQWMDLIQVSIANCLNVRSNSINVHVNRLGGSYGSKISRNTQISCACALVCHKLDRPARFVTTIESNMQSIGKRCSARQEYEIWVNNNGAIQYLDSRHWSNCGSSFNESQAAMVASYMQSSCYLTDTWRFTGFDVRTDLPSNTFCRASGSTEGVAIIENMMEHIAKVTRLDSVQVRLVNMNNVDKPVLTGMMDDLRAKFNYVKIMDDNEYFNLLNRWKKKGIALVPMKYLITDGEGQYNAMVSICARDGTVCVTHSGIEIDQGIHTKATEQACIQILEKLEPIKKKMGETTWEKLIFEAYREGIDLCEHYTLVTGLTEDKKSYSVYGVTIAEVEIDVLTGQHVIRRVYLMIDTGLSLNPLIDVGQAEGAFVMGIGFWTSEDLVYDPKTGILMNNKSWNYNAPGAKDIPEDFHVYLRNMAIYGSKSINEAPLCMSYVIPIAIRKALESARIDAGNYKWYQLVFNNSIPANTSLLVFIREYAKLRGTKAMCYEGDCGACIVHVKFKNKNIAVNSCLVPVLICDGWDIYTIESVGNKRIGYHKIQAELALMNGSQCGYCSPGMVMNLYSLGLEKAMSMEQIENSFGGNICRCTGYRAILKAFKKFAFDGESMESKAVHDIEELHKIRVFHPRQNLYPRLYPHKMPCVRTYYDKQHSDGITMLSIKLEDAYFYKVTTVEALFELLKNNAQATYILNGGNTAYGIYRSSKKNMYIDINNIPDMSNITKTDSTLVLGGNVTLTMALEAFLKYSTETGFKYLSQLAENIEMIANVPVRNIGTVAGNLMLKYEHREFPSDLFLILQTLGTLVHILESPSQKESLYLWQFLKLDMHHKIIYSVVLPKLTDQHIYRFYKVMPRAQNARAHVNTGFLFKIDTDGNVLEIPDIIFGGINKNFYHASGTEILSMGKNLFDQKDLKSLLQMLSEDLQPDHTLSNYSPEFRKTLAIGLFYKFMLSIKPEVNHFYRGGGTFLKRSLSSGQQKFDENFDEWPVSKPMPKLEAYEQAAGEVRYCNDLGPYHGEVFCAFVVTKICKGKIKSIDASEVRKMKGVIAFFSADDVPGENLCISAASKLTSLPEDELLFAKENVLYAGQPVGVIVAETHNLANEAADLVQITYSEDVKNPIISIEYAINANDKTRIRESVNIPAKRKGTDIEYVIKGGFKCGSQYHYTLETQSCVCVPVEGNMNVYPSSQWMDLIQVSIANCLNVRSNSINVHVNRLGGSYGSKISRNAQISCACALVCHKLNRPARFITTIESNMQSIGKRCSTRQEYEIGVNNNGVIQYLDSRHWSNCGSSFNESQAAMVASYMQRSCYITDTWTFIGFDVRTDLPSNTFCRASGSTEGMAIIENMMEHIAKVTRFDSVQVRLANMNDVDKSVLIAMMNDLSTKANYDEMMVNTQYFNSLNRWKKKGVAMVPMKYLITNDEGQYNAMVSICARDGTVCVTHSGIEIDQGIHTKIAQVAARTLKIDINTITIKTSSNLMAPNASTTGHSITTENCGYATQQACIQILKKLEPIKKKMGETTWEKLIFEAYREGIDLCEHYTLVTELTEDKKSYPVYGVTIAEIEIDVLTGQHIIRKVYLMIDSGLSLNPLIDVGQAEGAFVMGIGYWTSEDLVYDPETGILMNNKSWNYNAPGVKDIPERFHVYLRNNKADAIAIYGSKSPLCMSCVIPIAIRNALDSARIDAGNYEWYQLDGPCTTERILLNTLTSLDMMVYE</sequence>
<comment type="cofactor">
    <cofactor evidence="1">
        <name>Mo-molybdopterin</name>
        <dbReference type="ChEBI" id="CHEBI:71302"/>
    </cofactor>
</comment>
<dbReference type="Pfam" id="PF01799">
    <property type="entry name" value="Fer2_2"/>
    <property type="match status" value="2"/>
</dbReference>
<dbReference type="SMART" id="SM01092">
    <property type="entry name" value="CO_deh_flav_C"/>
    <property type="match status" value="2"/>
</dbReference>
<accession>A0A151IGK0</accession>
<dbReference type="InterPro" id="IPR000674">
    <property type="entry name" value="Ald_Oxase/Xan_DH_a/b"/>
</dbReference>
<dbReference type="PROSITE" id="PS51387">
    <property type="entry name" value="FAD_PCMH"/>
    <property type="match status" value="2"/>
</dbReference>
<comment type="subcellular location">
    <subcellularLocation>
        <location evidence="3">Peroxisome</location>
    </subcellularLocation>
</comment>
<dbReference type="Pfam" id="PF00941">
    <property type="entry name" value="FAD_binding_5"/>
    <property type="match status" value="2"/>
</dbReference>
<dbReference type="GO" id="GO:0005506">
    <property type="term" value="F:iron ion binding"/>
    <property type="evidence" value="ECO:0007669"/>
    <property type="project" value="InterPro"/>
</dbReference>
<dbReference type="Pfam" id="PF03450">
    <property type="entry name" value="CO_deh_flav_C"/>
    <property type="match status" value="2"/>
</dbReference>
<proteinExistence type="inferred from homology"/>
<evidence type="ECO:0000256" key="9">
    <source>
        <dbReference type="ARBA" id="ARBA00022723"/>
    </source>
</evidence>
<dbReference type="GO" id="GO:0071949">
    <property type="term" value="F:FAD binding"/>
    <property type="evidence" value="ECO:0007669"/>
    <property type="project" value="InterPro"/>
</dbReference>
<dbReference type="InterPro" id="IPR036884">
    <property type="entry name" value="2Fe-2S-bd_dom_sf"/>
</dbReference>
<dbReference type="InterPro" id="IPR016208">
    <property type="entry name" value="Ald_Oxase/xanthine_DH-like"/>
</dbReference>
<dbReference type="SUPFAM" id="SSF55447">
    <property type="entry name" value="CO dehydrogenase flavoprotein C-terminal domain-like"/>
    <property type="match status" value="2"/>
</dbReference>
<comment type="cofactor">
    <cofactor evidence="15">
        <name>[2Fe-2S] cluster</name>
        <dbReference type="ChEBI" id="CHEBI:190135"/>
    </cofactor>
</comment>
<evidence type="ECO:0000256" key="8">
    <source>
        <dbReference type="ARBA" id="ARBA00022714"/>
    </source>
</evidence>
<name>A0A151IGK0_9HYME</name>
<dbReference type="Pfam" id="PF01315">
    <property type="entry name" value="Ald_Xan_dh_C"/>
    <property type="match status" value="2"/>
</dbReference>
<dbReference type="InterPro" id="IPR036010">
    <property type="entry name" value="2Fe-2S_ferredoxin-like_sf"/>
</dbReference>
<dbReference type="InterPro" id="IPR046867">
    <property type="entry name" value="AldOxase/xan_DH_MoCoBD2"/>
</dbReference>
<gene>
    <name evidence="17" type="ORF">ALC62_08695</name>
</gene>
<dbReference type="Gene3D" id="3.30.390.50">
    <property type="entry name" value="CO dehydrogenase flavoprotein, C-terminal domain"/>
    <property type="match status" value="2"/>
</dbReference>
<dbReference type="FunFam" id="3.30.390.50:FF:000003">
    <property type="entry name" value="Aldehyde oxidase1"/>
    <property type="match status" value="1"/>
</dbReference>
<comment type="similarity">
    <text evidence="4">Belongs to the xanthine dehydrogenase family.</text>
</comment>
<keyword evidence="13" id="KW-0411">Iron-sulfur</keyword>
<dbReference type="SUPFAM" id="SSF54292">
    <property type="entry name" value="2Fe-2S ferredoxin-like"/>
    <property type="match status" value="2"/>
</dbReference>
<dbReference type="Gene3D" id="3.30.365.10">
    <property type="entry name" value="Aldehyde oxidase/xanthine dehydrogenase, molybdopterin binding domain"/>
    <property type="match status" value="10"/>
</dbReference>
<protein>
    <submittedName>
        <fullName evidence="17">Xanthine dehydrogenase/oxidase</fullName>
    </submittedName>
</protein>
<evidence type="ECO:0000256" key="4">
    <source>
        <dbReference type="ARBA" id="ARBA00006849"/>
    </source>
</evidence>
<dbReference type="InterPro" id="IPR006058">
    <property type="entry name" value="2Fe2S_fd_BS"/>
</dbReference>
<evidence type="ECO:0000256" key="10">
    <source>
        <dbReference type="ARBA" id="ARBA00022827"/>
    </source>
</evidence>
<dbReference type="InterPro" id="IPR036318">
    <property type="entry name" value="FAD-bd_PCMH-like_sf"/>
</dbReference>
<dbReference type="Pfam" id="PF02738">
    <property type="entry name" value="MoCoBD_1"/>
    <property type="match status" value="2"/>
</dbReference>
<evidence type="ECO:0000256" key="14">
    <source>
        <dbReference type="ARBA" id="ARBA00023140"/>
    </source>
</evidence>
<evidence type="ECO:0000256" key="7">
    <source>
        <dbReference type="ARBA" id="ARBA00022630"/>
    </source>
</evidence>
<dbReference type="PANTHER" id="PTHR11908:SF132">
    <property type="entry name" value="ALDEHYDE OXIDASE 1-RELATED"/>
    <property type="match status" value="1"/>
</dbReference>
<dbReference type="Gene3D" id="3.10.20.30">
    <property type="match status" value="2"/>
</dbReference>
<evidence type="ECO:0000256" key="1">
    <source>
        <dbReference type="ARBA" id="ARBA00001924"/>
    </source>
</evidence>
<dbReference type="InterPro" id="IPR037165">
    <property type="entry name" value="AldOxase/xan_DH_Mopterin-bd_sf"/>
</dbReference>
<dbReference type="SUPFAM" id="SSF56176">
    <property type="entry name" value="FAD-binding/transporter-associated domain-like"/>
    <property type="match status" value="2"/>
</dbReference>
<dbReference type="InterPro" id="IPR008274">
    <property type="entry name" value="AldOxase/xan_DH_MoCoBD1"/>
</dbReference>
<dbReference type="InterPro" id="IPR036856">
    <property type="entry name" value="Ald_Oxase/Xan_DH_a/b_sf"/>
</dbReference>
<evidence type="ECO:0000256" key="15">
    <source>
        <dbReference type="ARBA" id="ARBA00034078"/>
    </source>
</evidence>
<dbReference type="InterPro" id="IPR005107">
    <property type="entry name" value="CO_DH_flav_C"/>
</dbReference>
<dbReference type="Proteomes" id="UP000078542">
    <property type="component" value="Unassembled WGS sequence"/>
</dbReference>
<dbReference type="SUPFAM" id="SSF56003">
    <property type="entry name" value="Molybdenum cofactor-binding domain"/>
    <property type="match status" value="2"/>
</dbReference>
<dbReference type="Gene3D" id="3.30.465.10">
    <property type="match status" value="2"/>
</dbReference>
<dbReference type="STRING" id="456900.A0A151IGK0"/>
<dbReference type="SMART" id="SM01008">
    <property type="entry name" value="Ald_Xan_dh_C"/>
    <property type="match status" value="2"/>
</dbReference>
<evidence type="ECO:0000313" key="17">
    <source>
        <dbReference type="EMBL" id="KYN00532.1"/>
    </source>
</evidence>
<evidence type="ECO:0000256" key="12">
    <source>
        <dbReference type="ARBA" id="ARBA00023004"/>
    </source>
</evidence>
<keyword evidence="9" id="KW-0479">Metal-binding</keyword>
<evidence type="ECO:0000256" key="13">
    <source>
        <dbReference type="ARBA" id="ARBA00023014"/>
    </source>
</evidence>
<dbReference type="Pfam" id="PF20256">
    <property type="entry name" value="MoCoBD_2"/>
    <property type="match status" value="2"/>
</dbReference>
<evidence type="ECO:0000259" key="16">
    <source>
        <dbReference type="PROSITE" id="PS51387"/>
    </source>
</evidence>
<dbReference type="InterPro" id="IPR016169">
    <property type="entry name" value="FAD-bd_PCMH_sub2"/>
</dbReference>
<dbReference type="GO" id="GO:0051537">
    <property type="term" value="F:2 iron, 2 sulfur cluster binding"/>
    <property type="evidence" value="ECO:0007669"/>
    <property type="project" value="UniProtKB-KW"/>
</dbReference>
<feature type="domain" description="FAD-binding PCMH-type" evidence="16">
    <location>
        <begin position="1358"/>
        <end position="1538"/>
    </location>
</feature>
<keyword evidence="7" id="KW-0285">Flavoprotein</keyword>
<organism evidence="17 18">
    <name type="scientific">Cyphomyrmex costatus</name>
    <dbReference type="NCBI Taxonomy" id="456900"/>
    <lineage>
        <taxon>Eukaryota</taxon>
        <taxon>Metazoa</taxon>
        <taxon>Ecdysozoa</taxon>
        <taxon>Arthropoda</taxon>
        <taxon>Hexapoda</taxon>
        <taxon>Insecta</taxon>
        <taxon>Pterygota</taxon>
        <taxon>Neoptera</taxon>
        <taxon>Endopterygota</taxon>
        <taxon>Hymenoptera</taxon>
        <taxon>Apocrita</taxon>
        <taxon>Aculeata</taxon>
        <taxon>Formicoidea</taxon>
        <taxon>Formicidae</taxon>
        <taxon>Myrmicinae</taxon>
        <taxon>Cyphomyrmex</taxon>
    </lineage>
</organism>
<keyword evidence="14" id="KW-0576">Peroxisome</keyword>
<evidence type="ECO:0000256" key="5">
    <source>
        <dbReference type="ARBA" id="ARBA00011738"/>
    </source>
</evidence>
<evidence type="ECO:0000256" key="2">
    <source>
        <dbReference type="ARBA" id="ARBA00001974"/>
    </source>
</evidence>
<keyword evidence="12" id="KW-0408">Iron</keyword>
<evidence type="ECO:0000256" key="3">
    <source>
        <dbReference type="ARBA" id="ARBA00004275"/>
    </source>
</evidence>
<dbReference type="InterPro" id="IPR002346">
    <property type="entry name" value="Mopterin_DH_FAD-bd"/>
</dbReference>
<comment type="subunit">
    <text evidence="5">Homodimer.</text>
</comment>
<dbReference type="SUPFAM" id="SSF47741">
    <property type="entry name" value="CO dehydrogenase ISP C-domain like"/>
    <property type="match status" value="2"/>
</dbReference>
<dbReference type="GO" id="GO:0005777">
    <property type="term" value="C:peroxisome"/>
    <property type="evidence" value="ECO:0007669"/>
    <property type="project" value="UniProtKB-SubCell"/>
</dbReference>
<keyword evidence="18" id="KW-1185">Reference proteome</keyword>
<dbReference type="InterPro" id="IPR036683">
    <property type="entry name" value="CO_DH_flav_C_dom_sf"/>
</dbReference>
<dbReference type="Gene3D" id="3.90.1170.50">
    <property type="entry name" value="Aldehyde oxidase/xanthine dehydrogenase, a/b hammerhead"/>
    <property type="match status" value="2"/>
</dbReference>
<dbReference type="InterPro" id="IPR012675">
    <property type="entry name" value="Beta-grasp_dom_sf"/>
</dbReference>
<keyword evidence="10" id="KW-0274">FAD</keyword>